<name>K0K8A6_SACES</name>
<proteinExistence type="predicted"/>
<dbReference type="HOGENOM" id="CLU_927153_0_0_11"/>
<dbReference type="STRING" id="1179773.BN6_56540"/>
<dbReference type="Proteomes" id="UP000006281">
    <property type="component" value="Chromosome"/>
</dbReference>
<gene>
    <name evidence="1" type="ordered locus">BN6_56540</name>
</gene>
<sequence>MPDLGGATLQSKKGISRFVSVNAAPAPPPAVPPRPQGELTRASIEDITQAVRTSWPTKSADNRWRRSRGTRDLLQHLSGFPGETWQERWEASGFNEPARPVSVLRSAPRERSQIGTGAACLFCLRVIQPSLEAFRSNQFLYYGKRFLVAQNDPLLDRFWAQVQATQVNPVHHGTALFDVAVALTTQGIALADLTPAALLHYAWECRRQGLVLGARGAGSRFPGHLAWQALHAMGHFPPQGPSTLKAALLTGRLTVEEMVDRYPIRQSGIRQLLIAYLERRRPELDYSTLDNLSRHLASHF</sequence>
<keyword evidence="2" id="KW-1185">Reference proteome</keyword>
<organism evidence="1 2">
    <name type="scientific">Saccharothrix espanaensis (strain ATCC 51144 / DSM 44229 / JCM 9112 / NBRC 15066 / NRRL 15764)</name>
    <dbReference type="NCBI Taxonomy" id="1179773"/>
    <lineage>
        <taxon>Bacteria</taxon>
        <taxon>Bacillati</taxon>
        <taxon>Actinomycetota</taxon>
        <taxon>Actinomycetes</taxon>
        <taxon>Pseudonocardiales</taxon>
        <taxon>Pseudonocardiaceae</taxon>
        <taxon>Saccharothrix</taxon>
    </lineage>
</organism>
<dbReference type="EMBL" id="HE804045">
    <property type="protein sequence ID" value="CCH32913.1"/>
    <property type="molecule type" value="Genomic_DNA"/>
</dbReference>
<reference evidence="1 2" key="1">
    <citation type="journal article" date="2012" name="BMC Genomics">
        <title>Complete genome sequence of Saccharothrix espanaensis DSM 44229T and comparison to the other completely sequenced Pseudonocardiaceae.</title>
        <authorList>
            <person name="Strobel T."/>
            <person name="Al-Dilaimi A."/>
            <person name="Blom J."/>
            <person name="Gessner A."/>
            <person name="Kalinowski J."/>
            <person name="Luzhetska M."/>
            <person name="Puhler A."/>
            <person name="Szczepanowski R."/>
            <person name="Bechthold A."/>
            <person name="Ruckert C."/>
        </authorList>
    </citation>
    <scope>NUCLEOTIDE SEQUENCE [LARGE SCALE GENOMIC DNA]</scope>
    <source>
        <strain evidence="2">ATCC 51144 / DSM 44229 / JCM 9112 / NBRC 15066 / NRRL 15764</strain>
    </source>
</reference>
<dbReference type="eggNOG" id="COG0582">
    <property type="taxonomic scope" value="Bacteria"/>
</dbReference>
<evidence type="ECO:0000313" key="1">
    <source>
        <dbReference type="EMBL" id="CCH32913.1"/>
    </source>
</evidence>
<evidence type="ECO:0000313" key="2">
    <source>
        <dbReference type="Proteomes" id="UP000006281"/>
    </source>
</evidence>
<dbReference type="AlphaFoldDB" id="K0K8A6"/>
<dbReference type="PATRIC" id="fig|1179773.3.peg.5694"/>
<protein>
    <submittedName>
        <fullName evidence="1">Putative DNA integrase/recombinase</fullName>
    </submittedName>
</protein>
<dbReference type="RefSeq" id="WP_015103025.1">
    <property type="nucleotide sequence ID" value="NC_019673.1"/>
</dbReference>
<accession>K0K8A6</accession>
<dbReference type="KEGG" id="sesp:BN6_56540"/>